<gene>
    <name evidence="1" type="ORF">GJA_1670</name>
</gene>
<accession>W0V4M7</accession>
<sequence length="153" mass="16626">MKQSISNTAKSREAAASQVLRLLNELAELSGQPATNALAPVLELQFDDILTSTTFTDDFPRAALLISALLPATPAQTLPTSSASPLARSNCGWAIDAGSGRYLFWRRVAAHQVMDERLLLDAIMTTKDLAEAWYLRFSARPETSATAPRKHLA</sequence>
<dbReference type="KEGG" id="jag:GJA_1670"/>
<dbReference type="RefSeq" id="WP_038490717.1">
    <property type="nucleotide sequence ID" value="NZ_BCTH01000007.1"/>
</dbReference>
<dbReference type="EMBL" id="HG322949">
    <property type="protein sequence ID" value="CDG82308.1"/>
    <property type="molecule type" value="Genomic_DNA"/>
</dbReference>
<proteinExistence type="predicted"/>
<keyword evidence="2" id="KW-1185">Reference proteome</keyword>
<dbReference type="Proteomes" id="UP000027604">
    <property type="component" value="Chromosome I"/>
</dbReference>
<dbReference type="HOGENOM" id="CLU_1710804_0_0_4"/>
<name>W0V4M7_9BURK</name>
<evidence type="ECO:0000313" key="2">
    <source>
        <dbReference type="Proteomes" id="UP000027604"/>
    </source>
</evidence>
<dbReference type="PATRIC" id="fig|1349767.4.peg.3348"/>
<protein>
    <submittedName>
        <fullName evidence="1">Uncharacterized protein</fullName>
    </submittedName>
</protein>
<dbReference type="AlphaFoldDB" id="W0V4M7"/>
<evidence type="ECO:0000313" key="1">
    <source>
        <dbReference type="EMBL" id="CDG82308.1"/>
    </source>
</evidence>
<organism evidence="1 2">
    <name type="scientific">Janthinobacterium agaricidamnosum NBRC 102515 = DSM 9628</name>
    <dbReference type="NCBI Taxonomy" id="1349767"/>
    <lineage>
        <taxon>Bacteria</taxon>
        <taxon>Pseudomonadati</taxon>
        <taxon>Pseudomonadota</taxon>
        <taxon>Betaproteobacteria</taxon>
        <taxon>Burkholderiales</taxon>
        <taxon>Oxalobacteraceae</taxon>
        <taxon>Janthinobacterium</taxon>
    </lineage>
</organism>
<reference evidence="1 2" key="1">
    <citation type="journal article" date="2015" name="Genome Announc.">
        <title>Genome Sequence of Mushroom Soft-Rot Pathogen Janthinobacterium agaricidamnosum.</title>
        <authorList>
            <person name="Graupner K."/>
            <person name="Lackner G."/>
            <person name="Hertweck C."/>
        </authorList>
    </citation>
    <scope>NUCLEOTIDE SEQUENCE [LARGE SCALE GENOMIC DNA]</scope>
    <source>
        <strain evidence="2">NBRC 102515 / DSM 9628</strain>
    </source>
</reference>
<dbReference type="SUPFAM" id="SSF69635">
    <property type="entry name" value="Type III secretory system chaperone-like"/>
    <property type="match status" value="1"/>
</dbReference>
<dbReference type="CDD" id="cd16364">
    <property type="entry name" value="T3SC_I-like"/>
    <property type="match status" value="1"/>
</dbReference>